<organism evidence="1">
    <name type="scientific">Rhizophora mucronata</name>
    <name type="common">Asiatic mangrove</name>
    <dbReference type="NCBI Taxonomy" id="61149"/>
    <lineage>
        <taxon>Eukaryota</taxon>
        <taxon>Viridiplantae</taxon>
        <taxon>Streptophyta</taxon>
        <taxon>Embryophyta</taxon>
        <taxon>Tracheophyta</taxon>
        <taxon>Spermatophyta</taxon>
        <taxon>Magnoliopsida</taxon>
        <taxon>eudicotyledons</taxon>
        <taxon>Gunneridae</taxon>
        <taxon>Pentapetalae</taxon>
        <taxon>rosids</taxon>
        <taxon>fabids</taxon>
        <taxon>Malpighiales</taxon>
        <taxon>Rhizophoraceae</taxon>
        <taxon>Rhizophora</taxon>
    </lineage>
</organism>
<dbReference type="EMBL" id="GGEC01019480">
    <property type="protein sequence ID" value="MBW99963.1"/>
    <property type="molecule type" value="Transcribed_RNA"/>
</dbReference>
<proteinExistence type="predicted"/>
<evidence type="ECO:0000313" key="1">
    <source>
        <dbReference type="EMBL" id="MBW99963.1"/>
    </source>
</evidence>
<name>A0A2P2K2L2_RHIMU</name>
<sequence>MRLVDGDTKILKRSRVIGRGKQRCQSQKGESC</sequence>
<dbReference type="AlphaFoldDB" id="A0A2P2K2L2"/>
<accession>A0A2P2K2L2</accession>
<protein>
    <submittedName>
        <fullName evidence="1">Germin-like protein subfamily 1 member 7</fullName>
    </submittedName>
</protein>
<reference evidence="1" key="1">
    <citation type="submission" date="2018-02" db="EMBL/GenBank/DDBJ databases">
        <title>Rhizophora mucronata_Transcriptome.</title>
        <authorList>
            <person name="Meera S.P."/>
            <person name="Sreeshan A."/>
            <person name="Augustine A."/>
        </authorList>
    </citation>
    <scope>NUCLEOTIDE SEQUENCE</scope>
    <source>
        <tissue evidence="1">Leaf</tissue>
    </source>
</reference>